<feature type="transmembrane region" description="Helical" evidence="2">
    <location>
        <begin position="185"/>
        <end position="205"/>
    </location>
</feature>
<organism evidence="3 4">
    <name type="scientific">Corynebacterium phoceense</name>
    <dbReference type="NCBI Taxonomy" id="1686286"/>
    <lineage>
        <taxon>Bacteria</taxon>
        <taxon>Bacillati</taxon>
        <taxon>Actinomycetota</taxon>
        <taxon>Actinomycetes</taxon>
        <taxon>Mycobacteriales</taxon>
        <taxon>Corynebacteriaceae</taxon>
        <taxon>Corynebacterium</taxon>
    </lineage>
</organism>
<dbReference type="Proteomes" id="UP000318080">
    <property type="component" value="Unassembled WGS sequence"/>
</dbReference>
<proteinExistence type="predicted"/>
<dbReference type="AlphaFoldDB" id="A0A540RAE6"/>
<evidence type="ECO:0000313" key="3">
    <source>
        <dbReference type="EMBL" id="TQE44706.1"/>
    </source>
</evidence>
<evidence type="ECO:0000256" key="1">
    <source>
        <dbReference type="SAM" id="MobiDB-lite"/>
    </source>
</evidence>
<dbReference type="Pfam" id="PF11241">
    <property type="entry name" value="DUF3043"/>
    <property type="match status" value="1"/>
</dbReference>
<feature type="compositionally biased region" description="Basic and acidic residues" evidence="1">
    <location>
        <begin position="98"/>
        <end position="128"/>
    </location>
</feature>
<dbReference type="EMBL" id="VHIR01000001">
    <property type="protein sequence ID" value="TQE44706.1"/>
    <property type="molecule type" value="Genomic_DNA"/>
</dbReference>
<comment type="caution">
    <text evidence="3">The sequence shown here is derived from an EMBL/GenBank/DDBJ whole genome shotgun (WGS) entry which is preliminary data.</text>
</comment>
<feature type="region of interest" description="Disordered" evidence="1">
    <location>
        <begin position="45"/>
        <end position="128"/>
    </location>
</feature>
<keyword evidence="2" id="KW-1133">Transmembrane helix</keyword>
<evidence type="ECO:0000313" key="4">
    <source>
        <dbReference type="Proteomes" id="UP000318080"/>
    </source>
</evidence>
<accession>A0A540RAE6</accession>
<sequence>MGQRPRGSGRRWNKRFNVRDSCLIPTTFPTFHPGLVVLDFVSNSSENTTGADQPRKGYTPPKGRPTPKRNEQEIARGVRRDPNGASEAQRYQHRKELKKSMSKEEWKDYKRKEREERNKRNKEAQKRMEAGDERYLLPRDKGEVRRFVRNWVDSRRFLNEWAMPFMIVLLVILFIGMYNPTFANISTLIAMVFIVIFAVEGVWLARKVNNAVRLKFPGTTEAGFGLGFYAYGRATQPRKWRTPRPQVERGAEVK</sequence>
<dbReference type="STRING" id="1686286.GCA_900092335_02312"/>
<feature type="transmembrane region" description="Helical" evidence="2">
    <location>
        <begin position="161"/>
        <end position="179"/>
    </location>
</feature>
<keyword evidence="2" id="KW-0472">Membrane</keyword>
<feature type="compositionally biased region" description="Basic and acidic residues" evidence="1">
    <location>
        <begin position="68"/>
        <end position="82"/>
    </location>
</feature>
<protein>
    <submittedName>
        <fullName evidence="3">DUF3043 domain-containing protein</fullName>
    </submittedName>
</protein>
<keyword evidence="4" id="KW-1185">Reference proteome</keyword>
<gene>
    <name evidence="3" type="ORF">EJK80_01125</name>
</gene>
<evidence type="ECO:0000256" key="2">
    <source>
        <dbReference type="SAM" id="Phobius"/>
    </source>
</evidence>
<keyword evidence="2" id="KW-0812">Transmembrane</keyword>
<name>A0A540RAE6_9CORY</name>
<reference evidence="3 4" key="1">
    <citation type="submission" date="2019-06" db="EMBL/GenBank/DDBJ databases">
        <title>Draft genome of C. phoceense Strain 272.</title>
        <authorList>
            <person name="Pacheco L.G.C."/>
            <person name="Barberis C.M."/>
            <person name="Almuzara M.N."/>
            <person name="Traglia G.M."/>
            <person name="Santos C.S."/>
            <person name="Rocha D.J.P.G."/>
            <person name="Aguiar E.R.G.R."/>
            <person name="Vay C.A."/>
        </authorList>
    </citation>
    <scope>NUCLEOTIDE SEQUENCE [LARGE SCALE GENOMIC DNA]</scope>
    <source>
        <strain evidence="3 4">272</strain>
    </source>
</reference>
<dbReference type="InterPro" id="IPR021403">
    <property type="entry name" value="DUF3043"/>
</dbReference>